<evidence type="ECO:0000313" key="3">
    <source>
        <dbReference type="EMBL" id="GJT31612.1"/>
    </source>
</evidence>
<dbReference type="Proteomes" id="UP001151760">
    <property type="component" value="Unassembled WGS sequence"/>
</dbReference>
<dbReference type="EMBL" id="BQNB010014720">
    <property type="protein sequence ID" value="GJT31612.1"/>
    <property type="molecule type" value="Genomic_DNA"/>
</dbReference>
<evidence type="ECO:0000256" key="1">
    <source>
        <dbReference type="SAM" id="MobiDB-lite"/>
    </source>
</evidence>
<name>A0ABQ5CYN3_9ASTR</name>
<keyword evidence="2" id="KW-0812">Transmembrane</keyword>
<reference evidence="3" key="1">
    <citation type="journal article" date="2022" name="Int. J. Mol. Sci.">
        <title>Draft Genome of Tanacetum Coccineum: Genomic Comparison of Closely Related Tanacetum-Family Plants.</title>
        <authorList>
            <person name="Yamashiro T."/>
            <person name="Shiraishi A."/>
            <person name="Nakayama K."/>
            <person name="Satake H."/>
        </authorList>
    </citation>
    <scope>NUCLEOTIDE SEQUENCE</scope>
</reference>
<reference evidence="3" key="2">
    <citation type="submission" date="2022-01" db="EMBL/GenBank/DDBJ databases">
        <authorList>
            <person name="Yamashiro T."/>
            <person name="Shiraishi A."/>
            <person name="Satake H."/>
            <person name="Nakayama K."/>
        </authorList>
    </citation>
    <scope>NUCLEOTIDE SEQUENCE</scope>
</reference>
<feature type="transmembrane region" description="Helical" evidence="2">
    <location>
        <begin position="99"/>
        <end position="122"/>
    </location>
</feature>
<feature type="compositionally biased region" description="Basic and acidic residues" evidence="1">
    <location>
        <begin position="17"/>
        <end position="27"/>
    </location>
</feature>
<comment type="caution">
    <text evidence="3">The sequence shown here is derived from an EMBL/GenBank/DDBJ whole genome shotgun (WGS) entry which is preliminary data.</text>
</comment>
<keyword evidence="4" id="KW-1185">Reference proteome</keyword>
<proteinExistence type="predicted"/>
<evidence type="ECO:0000313" key="4">
    <source>
        <dbReference type="Proteomes" id="UP001151760"/>
    </source>
</evidence>
<evidence type="ECO:0000256" key="2">
    <source>
        <dbReference type="SAM" id="Phobius"/>
    </source>
</evidence>
<feature type="compositionally biased region" description="Basic residues" evidence="1">
    <location>
        <begin position="1"/>
        <end position="16"/>
    </location>
</feature>
<feature type="region of interest" description="Disordered" evidence="1">
    <location>
        <begin position="1"/>
        <end position="54"/>
    </location>
</feature>
<feature type="compositionally biased region" description="Basic and acidic residues" evidence="1">
    <location>
        <begin position="38"/>
        <end position="48"/>
    </location>
</feature>
<organism evidence="3 4">
    <name type="scientific">Tanacetum coccineum</name>
    <dbReference type="NCBI Taxonomy" id="301880"/>
    <lineage>
        <taxon>Eukaryota</taxon>
        <taxon>Viridiplantae</taxon>
        <taxon>Streptophyta</taxon>
        <taxon>Embryophyta</taxon>
        <taxon>Tracheophyta</taxon>
        <taxon>Spermatophyta</taxon>
        <taxon>Magnoliopsida</taxon>
        <taxon>eudicotyledons</taxon>
        <taxon>Gunneridae</taxon>
        <taxon>Pentapetalae</taxon>
        <taxon>asterids</taxon>
        <taxon>campanulids</taxon>
        <taxon>Asterales</taxon>
        <taxon>Asteraceae</taxon>
        <taxon>Asteroideae</taxon>
        <taxon>Anthemideae</taxon>
        <taxon>Anthemidinae</taxon>
        <taxon>Tanacetum</taxon>
    </lineage>
</organism>
<protein>
    <submittedName>
        <fullName evidence="3">Uncharacterized protein</fullName>
    </submittedName>
</protein>
<accession>A0ABQ5CYN3</accession>
<keyword evidence="2" id="KW-0472">Membrane</keyword>
<keyword evidence="2" id="KW-1133">Transmembrane helix</keyword>
<sequence>MVGWKERKKFSGRRSGRVPEEDPERGPGQRGSRMKRIRTIEKEGLPKEDPEENNDDVGILLMKRLLPTSPVLPPDDCDGQPHPSHCFVMVKNFHFDEEFVSTAFFSMEILVVFGTGPGVLIWGRFGRKMKDMEFMMKGSVTGRKGMKKRDDAAARYTLLIL</sequence>
<gene>
    <name evidence="3" type="ORF">Tco_0922031</name>
</gene>